<dbReference type="InterPro" id="IPR016181">
    <property type="entry name" value="Acyl_CoA_acyltransferase"/>
</dbReference>
<dbReference type="AlphaFoldDB" id="A0A0R1EUS7"/>
<dbReference type="EMBL" id="AZCT01000002">
    <property type="protein sequence ID" value="KRK13097.1"/>
    <property type="molecule type" value="Genomic_DNA"/>
</dbReference>
<name>A0A0R1EUS7_LACZE</name>
<organism evidence="1 2">
    <name type="scientific">Lacticaseibacillus zeae DSM 20178 = KCTC 3804</name>
    <dbReference type="NCBI Taxonomy" id="1423816"/>
    <lineage>
        <taxon>Bacteria</taxon>
        <taxon>Bacillati</taxon>
        <taxon>Bacillota</taxon>
        <taxon>Bacilli</taxon>
        <taxon>Lactobacillales</taxon>
        <taxon>Lactobacillaceae</taxon>
        <taxon>Lacticaseibacillus</taxon>
    </lineage>
</organism>
<protein>
    <submittedName>
        <fullName evidence="1">Acetyltransferase</fullName>
    </submittedName>
</protein>
<dbReference type="Proteomes" id="UP000051984">
    <property type="component" value="Unassembled WGS sequence"/>
</dbReference>
<accession>A0A0R1EUS7</accession>
<dbReference type="PATRIC" id="fig|1423816.3.peg.1348"/>
<dbReference type="RefSeq" id="WP_010490575.1">
    <property type="nucleotide sequence ID" value="NZ_AZCT01000002.1"/>
</dbReference>
<proteinExistence type="predicted"/>
<dbReference type="eggNOG" id="COG3393">
    <property type="taxonomic scope" value="Bacteria"/>
</dbReference>
<evidence type="ECO:0000313" key="2">
    <source>
        <dbReference type="Proteomes" id="UP000051984"/>
    </source>
</evidence>
<dbReference type="SUPFAM" id="SSF55729">
    <property type="entry name" value="Acyl-CoA N-acyltransferases (Nat)"/>
    <property type="match status" value="1"/>
</dbReference>
<sequence>MSLITTQLGLDFQLSAAELESSRNLFMAKPPQPAARFWARDEGDIVIRDNRLFVRVTDPEALTALKQAFGEEDGAWFLSMANLTKLTTILGGFGLKVSNMAPFFVPSQRFVPNLIPEMLLIEADEIPTYRANKAITMAFGYDRLCPDRLGVAYHVDSELKAIAGVSQNGDACWEISVEILDPQYRHRGIAVQLVKQLTATIQRRRPDILPVYGTQFSHVQSMNVAIRAGFVLGWTELMIGKC</sequence>
<gene>
    <name evidence="1" type="ORF">FD51_GL001287</name>
</gene>
<keyword evidence="1" id="KW-0808">Transferase</keyword>
<comment type="caution">
    <text evidence="1">The sequence shown here is derived from an EMBL/GenBank/DDBJ whole genome shotgun (WGS) entry which is preliminary data.</text>
</comment>
<dbReference type="GO" id="GO:0016740">
    <property type="term" value="F:transferase activity"/>
    <property type="evidence" value="ECO:0007669"/>
    <property type="project" value="UniProtKB-KW"/>
</dbReference>
<reference evidence="1 2" key="1">
    <citation type="journal article" date="2015" name="Genome Announc.">
        <title>Expanding the biotechnology potential of lactobacilli through comparative genomics of 213 strains and associated genera.</title>
        <authorList>
            <person name="Sun Z."/>
            <person name="Harris H.M."/>
            <person name="McCann A."/>
            <person name="Guo C."/>
            <person name="Argimon S."/>
            <person name="Zhang W."/>
            <person name="Yang X."/>
            <person name="Jeffery I.B."/>
            <person name="Cooney J.C."/>
            <person name="Kagawa T.F."/>
            <person name="Liu W."/>
            <person name="Song Y."/>
            <person name="Salvetti E."/>
            <person name="Wrobel A."/>
            <person name="Rasinkangas P."/>
            <person name="Parkhill J."/>
            <person name="Rea M.C."/>
            <person name="O'Sullivan O."/>
            <person name="Ritari J."/>
            <person name="Douillard F.P."/>
            <person name="Paul Ross R."/>
            <person name="Yang R."/>
            <person name="Briner A.E."/>
            <person name="Felis G.E."/>
            <person name="de Vos W.M."/>
            <person name="Barrangou R."/>
            <person name="Klaenhammer T.R."/>
            <person name="Caufield P.W."/>
            <person name="Cui Y."/>
            <person name="Zhang H."/>
            <person name="O'Toole P.W."/>
        </authorList>
    </citation>
    <scope>NUCLEOTIDE SEQUENCE [LARGE SCALE GENOMIC DNA]</scope>
    <source>
        <strain evidence="1 2">DSM 20178</strain>
    </source>
</reference>
<dbReference type="Gene3D" id="3.40.630.30">
    <property type="match status" value="1"/>
</dbReference>
<evidence type="ECO:0000313" key="1">
    <source>
        <dbReference type="EMBL" id="KRK13097.1"/>
    </source>
</evidence>